<dbReference type="PANTHER" id="PTHR30578">
    <property type="entry name" value="ELECTRON TRANSPORT COMPLEX PROTEIN RNFD"/>
    <property type="match status" value="1"/>
</dbReference>
<evidence type="ECO:0000313" key="10">
    <source>
        <dbReference type="EMBL" id="BCX81293.1"/>
    </source>
</evidence>
<feature type="transmembrane region" description="Helical" evidence="9">
    <location>
        <begin position="174"/>
        <end position="193"/>
    </location>
</feature>
<feature type="transmembrane region" description="Helical" evidence="9">
    <location>
        <begin position="6"/>
        <end position="22"/>
    </location>
</feature>
<keyword evidence="6" id="KW-1278">Translocase</keyword>
<evidence type="ECO:0000256" key="9">
    <source>
        <dbReference type="SAM" id="Phobius"/>
    </source>
</evidence>
<feature type="transmembrane region" description="Helical" evidence="9">
    <location>
        <begin position="29"/>
        <end position="54"/>
    </location>
</feature>
<evidence type="ECO:0000256" key="8">
    <source>
        <dbReference type="ARBA" id="ARBA00023136"/>
    </source>
</evidence>
<keyword evidence="2" id="KW-0597">Phosphoprotein</keyword>
<dbReference type="KEGG" id="mcau:MIT9_P0871"/>
<sequence length="263" mass="28960">MSDPRHFQILILAGLLLYGLGWRDFPGPLWIYAVYPLTALTAQGLFCRTLGLPFDFRSPLITSLSLGLLLHTQALPWAVTAAAVAIAGKFLLRIDGRHVFNPANLGIVAAISLTDRAWVSPGQWGLGAFLALAAVLGGLMVLRRTRRSDATWAFLASWAALVFGRALWLGDPPAIPWLQLQNVALLIFAFFMLSDPMTLPDRRAARIAFAVVVAAAGYVFQYHLYVNEGLFYALALAAPLAPLLNRRLPGVRYRWPRSVPSRR</sequence>
<evidence type="ECO:0000256" key="1">
    <source>
        <dbReference type="ARBA" id="ARBA00022448"/>
    </source>
</evidence>
<feature type="transmembrane region" description="Helical" evidence="9">
    <location>
        <begin position="124"/>
        <end position="142"/>
    </location>
</feature>
<dbReference type="PANTHER" id="PTHR30578:SF0">
    <property type="entry name" value="ION-TRANSLOCATING OXIDOREDUCTASE COMPLEX SUBUNIT D"/>
    <property type="match status" value="1"/>
</dbReference>
<dbReference type="EMBL" id="AP024714">
    <property type="protein sequence ID" value="BCX81293.1"/>
    <property type="molecule type" value="Genomic_DNA"/>
</dbReference>
<dbReference type="Pfam" id="PF03116">
    <property type="entry name" value="NQR2_RnfD_RnfE"/>
    <property type="match status" value="1"/>
</dbReference>
<gene>
    <name evidence="10" type="ORF">MIT9_P0871</name>
</gene>
<keyword evidence="8 9" id="KW-0472">Membrane</keyword>
<evidence type="ECO:0000256" key="7">
    <source>
        <dbReference type="ARBA" id="ARBA00022989"/>
    </source>
</evidence>
<evidence type="ECO:0000256" key="2">
    <source>
        <dbReference type="ARBA" id="ARBA00022553"/>
    </source>
</evidence>
<protein>
    <submittedName>
        <fullName evidence="10">Enediyne biosynthesis protein E5</fullName>
    </submittedName>
</protein>
<dbReference type="RefSeq" id="WP_317706228.1">
    <property type="nucleotide sequence ID" value="NZ_AP024714.1"/>
</dbReference>
<keyword evidence="11" id="KW-1185">Reference proteome</keyword>
<evidence type="ECO:0000256" key="5">
    <source>
        <dbReference type="ARBA" id="ARBA00022692"/>
    </source>
</evidence>
<keyword evidence="5 9" id="KW-0812">Transmembrane</keyword>
<feature type="transmembrane region" description="Helical" evidence="9">
    <location>
        <begin position="205"/>
        <end position="224"/>
    </location>
</feature>
<accession>A0AAU9CMZ6</accession>
<evidence type="ECO:0000256" key="3">
    <source>
        <dbReference type="ARBA" id="ARBA00022630"/>
    </source>
</evidence>
<keyword evidence="1" id="KW-0813">Transport</keyword>
<name>A0AAU9CMZ6_9GAMM</name>
<evidence type="ECO:0000256" key="6">
    <source>
        <dbReference type="ARBA" id="ARBA00022967"/>
    </source>
</evidence>
<evidence type="ECO:0000313" key="11">
    <source>
        <dbReference type="Proteomes" id="UP001321825"/>
    </source>
</evidence>
<dbReference type="InterPro" id="IPR004338">
    <property type="entry name" value="NqrB/RnfD"/>
</dbReference>
<feature type="transmembrane region" description="Helical" evidence="9">
    <location>
        <begin position="74"/>
        <end position="92"/>
    </location>
</feature>
<keyword evidence="4" id="KW-0288">FMN</keyword>
<dbReference type="AlphaFoldDB" id="A0AAU9CMZ6"/>
<keyword evidence="3" id="KW-0285">Flavoprotein</keyword>
<proteinExistence type="predicted"/>
<dbReference type="GO" id="GO:0005886">
    <property type="term" value="C:plasma membrane"/>
    <property type="evidence" value="ECO:0007669"/>
    <property type="project" value="TreeGrafter"/>
</dbReference>
<keyword evidence="7 9" id="KW-1133">Transmembrane helix</keyword>
<feature type="transmembrane region" description="Helical" evidence="9">
    <location>
        <begin position="99"/>
        <end position="118"/>
    </location>
</feature>
<evidence type="ECO:0000256" key="4">
    <source>
        <dbReference type="ARBA" id="ARBA00022643"/>
    </source>
</evidence>
<dbReference type="GO" id="GO:0055085">
    <property type="term" value="P:transmembrane transport"/>
    <property type="evidence" value="ECO:0007669"/>
    <property type="project" value="InterPro"/>
</dbReference>
<organism evidence="10 11">
    <name type="scientific">Methylomarinovum caldicuralii</name>
    <dbReference type="NCBI Taxonomy" id="438856"/>
    <lineage>
        <taxon>Bacteria</taxon>
        <taxon>Pseudomonadati</taxon>
        <taxon>Pseudomonadota</taxon>
        <taxon>Gammaproteobacteria</taxon>
        <taxon>Methylococcales</taxon>
        <taxon>Methylothermaceae</taxon>
        <taxon>Methylomarinovum</taxon>
    </lineage>
</organism>
<reference evidence="11" key="1">
    <citation type="journal article" date="2024" name="Int. J. Syst. Evol. Microbiol.">
        <title>Methylomarinovum tepidoasis sp. nov., a moderately thermophilic methanotroph of the family Methylothermaceae isolated from a deep-sea hydrothermal field.</title>
        <authorList>
            <person name="Hirayama H."/>
            <person name="Takaki Y."/>
            <person name="Abe M."/>
            <person name="Miyazaki M."/>
            <person name="Uematsu K."/>
            <person name="Matsui Y."/>
            <person name="Takai K."/>
        </authorList>
    </citation>
    <scope>NUCLEOTIDE SEQUENCE [LARGE SCALE GENOMIC DNA]</scope>
    <source>
        <strain evidence="11">IT-9</strain>
    </source>
</reference>
<dbReference type="Proteomes" id="UP001321825">
    <property type="component" value="Chromosome"/>
</dbReference>
<feature type="transmembrane region" description="Helical" evidence="9">
    <location>
        <begin position="149"/>
        <end position="168"/>
    </location>
</feature>